<evidence type="ECO:0008006" key="3">
    <source>
        <dbReference type="Google" id="ProtNLM"/>
    </source>
</evidence>
<organism evidence="1 2">
    <name type="scientific">Mucuna pruriens</name>
    <name type="common">Velvet bean</name>
    <name type="synonym">Dolichos pruriens</name>
    <dbReference type="NCBI Taxonomy" id="157652"/>
    <lineage>
        <taxon>Eukaryota</taxon>
        <taxon>Viridiplantae</taxon>
        <taxon>Streptophyta</taxon>
        <taxon>Embryophyta</taxon>
        <taxon>Tracheophyta</taxon>
        <taxon>Spermatophyta</taxon>
        <taxon>Magnoliopsida</taxon>
        <taxon>eudicotyledons</taxon>
        <taxon>Gunneridae</taxon>
        <taxon>Pentapetalae</taxon>
        <taxon>rosids</taxon>
        <taxon>fabids</taxon>
        <taxon>Fabales</taxon>
        <taxon>Fabaceae</taxon>
        <taxon>Papilionoideae</taxon>
        <taxon>50 kb inversion clade</taxon>
        <taxon>NPAAA clade</taxon>
        <taxon>indigoferoid/millettioid clade</taxon>
        <taxon>Phaseoleae</taxon>
        <taxon>Mucuna</taxon>
    </lineage>
</organism>
<gene>
    <name evidence="1" type="ORF">CR513_34698</name>
</gene>
<reference evidence="1" key="1">
    <citation type="submission" date="2018-05" db="EMBL/GenBank/DDBJ databases">
        <title>Draft genome of Mucuna pruriens seed.</title>
        <authorList>
            <person name="Nnadi N.E."/>
            <person name="Vos R."/>
            <person name="Hasami M.H."/>
            <person name="Devisetty U.K."/>
            <person name="Aguiy J.C."/>
        </authorList>
    </citation>
    <scope>NUCLEOTIDE SEQUENCE [LARGE SCALE GENOMIC DNA]</scope>
    <source>
        <strain evidence="1">JCA_2017</strain>
    </source>
</reference>
<dbReference type="AlphaFoldDB" id="A0A371G155"/>
<comment type="caution">
    <text evidence="1">The sequence shown here is derived from an EMBL/GenBank/DDBJ whole genome shotgun (WGS) entry which is preliminary data.</text>
</comment>
<dbReference type="OrthoDB" id="413361at2759"/>
<evidence type="ECO:0000313" key="1">
    <source>
        <dbReference type="EMBL" id="RDX84272.1"/>
    </source>
</evidence>
<proteinExistence type="predicted"/>
<name>A0A371G155_MUCPR</name>
<protein>
    <recommendedName>
        <fullName evidence="3">Copia protein</fullName>
    </recommendedName>
</protein>
<evidence type="ECO:0000313" key="2">
    <source>
        <dbReference type="Proteomes" id="UP000257109"/>
    </source>
</evidence>
<dbReference type="EMBL" id="QJKJ01007095">
    <property type="protein sequence ID" value="RDX84272.1"/>
    <property type="molecule type" value="Genomic_DNA"/>
</dbReference>
<keyword evidence="2" id="KW-1185">Reference proteome</keyword>
<dbReference type="Proteomes" id="UP000257109">
    <property type="component" value="Unassembled WGS sequence"/>
</dbReference>
<accession>A0A371G155</accession>
<feature type="non-terminal residue" evidence="1">
    <location>
        <position position="1"/>
    </location>
</feature>
<sequence>MKHEKAMDSEINSIKKNQTWEPMDLPIGAKTIRVKWIFKMTLSELGNVKGTPNNMELILHMSSPLLHRTYERKQSFTKATYEHSKWNEEANYEELDNEEKELLLMAFVK</sequence>